<accession>A0A1I6END3</accession>
<evidence type="ECO:0000259" key="3">
    <source>
        <dbReference type="SMART" id="SM00903"/>
    </source>
</evidence>
<evidence type="ECO:0000256" key="1">
    <source>
        <dbReference type="ARBA" id="ARBA00008898"/>
    </source>
</evidence>
<proteinExistence type="inferred from homology"/>
<dbReference type="InterPro" id="IPR050268">
    <property type="entry name" value="NADH-dep_flavin_reductase"/>
</dbReference>
<dbReference type="SUPFAM" id="SSF50475">
    <property type="entry name" value="FMN-binding split barrel"/>
    <property type="match status" value="1"/>
</dbReference>
<gene>
    <name evidence="4" type="ORF">SAMN04515673_11540</name>
</gene>
<dbReference type="Pfam" id="PF01613">
    <property type="entry name" value="Flavin_Reduct"/>
    <property type="match status" value="1"/>
</dbReference>
<dbReference type="Gene3D" id="2.30.110.10">
    <property type="entry name" value="Electron Transport, Fmn-binding Protein, Chain A"/>
    <property type="match status" value="1"/>
</dbReference>
<dbReference type="InterPro" id="IPR002563">
    <property type="entry name" value="Flavin_Rdtase-like_dom"/>
</dbReference>
<dbReference type="InterPro" id="IPR012349">
    <property type="entry name" value="Split_barrel_FMN-bd"/>
</dbReference>
<dbReference type="EMBL" id="FOYI01000015">
    <property type="protein sequence ID" value="SFR19012.1"/>
    <property type="molecule type" value="Genomic_DNA"/>
</dbReference>
<name>A0A1I6END3_9RHOB</name>
<dbReference type="STRING" id="871652.SAMN04515673_11540"/>
<keyword evidence="5" id="KW-1185">Reference proteome</keyword>
<reference evidence="4 5" key="1">
    <citation type="submission" date="2016-10" db="EMBL/GenBank/DDBJ databases">
        <authorList>
            <person name="de Groot N.N."/>
        </authorList>
    </citation>
    <scope>NUCLEOTIDE SEQUENCE [LARGE SCALE GENOMIC DNA]</scope>
    <source>
        <strain evidence="5">KMM 9023,NRIC 0796,JCM 17311,KCTC 23692</strain>
    </source>
</reference>
<organism evidence="4 5">
    <name type="scientific">Poseidonocella sedimentorum</name>
    <dbReference type="NCBI Taxonomy" id="871652"/>
    <lineage>
        <taxon>Bacteria</taxon>
        <taxon>Pseudomonadati</taxon>
        <taxon>Pseudomonadota</taxon>
        <taxon>Alphaproteobacteria</taxon>
        <taxon>Rhodobacterales</taxon>
        <taxon>Roseobacteraceae</taxon>
        <taxon>Poseidonocella</taxon>
    </lineage>
</organism>
<dbReference type="AlphaFoldDB" id="A0A1I6END3"/>
<dbReference type="GO" id="GO:0010181">
    <property type="term" value="F:FMN binding"/>
    <property type="evidence" value="ECO:0007669"/>
    <property type="project" value="InterPro"/>
</dbReference>
<evidence type="ECO:0000313" key="5">
    <source>
        <dbReference type="Proteomes" id="UP000199302"/>
    </source>
</evidence>
<dbReference type="PANTHER" id="PTHR30466:SF11">
    <property type="entry name" value="FLAVIN-DEPENDENT MONOOXYGENASE, REDUCTASE SUBUNIT HSAB"/>
    <property type="match status" value="1"/>
</dbReference>
<feature type="domain" description="Flavin reductase like" evidence="3">
    <location>
        <begin position="19"/>
        <end position="160"/>
    </location>
</feature>
<dbReference type="SMART" id="SM00903">
    <property type="entry name" value="Flavin_Reduct"/>
    <property type="match status" value="1"/>
</dbReference>
<evidence type="ECO:0000256" key="2">
    <source>
        <dbReference type="ARBA" id="ARBA00023002"/>
    </source>
</evidence>
<dbReference type="PANTHER" id="PTHR30466">
    <property type="entry name" value="FLAVIN REDUCTASE"/>
    <property type="match status" value="1"/>
</dbReference>
<comment type="similarity">
    <text evidence="1">Belongs to the non-flavoprotein flavin reductase family.</text>
</comment>
<dbReference type="OrthoDB" id="9792858at2"/>
<evidence type="ECO:0000313" key="4">
    <source>
        <dbReference type="EMBL" id="SFR19012.1"/>
    </source>
</evidence>
<sequence>MTQTFVPGPDTSRHFRDALGCFSTGVTIVTCRSPEGPLGITVNSFAAVSLDPPLVLWSPAKDSDRYDAFMAAEHYAIHVIGSDQEALAMSFARKGAAFEGLEVSENDAGVPVLPQSLARFDCQIAARHDGGDHSILVGRVLLAQHRGGEPLLFVRGKFGRFMGVKDGG</sequence>
<dbReference type="RefSeq" id="WP_092082415.1">
    <property type="nucleotide sequence ID" value="NZ_FOYI01000015.1"/>
</dbReference>
<protein>
    <submittedName>
        <fullName evidence="4">NADH-FMN oxidoreductase RutF, flavin reductase (DIM6/NTAB) family</fullName>
    </submittedName>
</protein>
<dbReference type="Proteomes" id="UP000199302">
    <property type="component" value="Unassembled WGS sequence"/>
</dbReference>
<keyword evidence="2" id="KW-0560">Oxidoreductase</keyword>
<dbReference type="GO" id="GO:0042602">
    <property type="term" value="F:riboflavin reductase (NADPH) activity"/>
    <property type="evidence" value="ECO:0007669"/>
    <property type="project" value="TreeGrafter"/>
</dbReference>